<sequence>MTINAPRSALTSRQQLRKALRERRRALSDTAQQHAATAVCQQLFTMFTSQTRRVAGYLANDGEIMLGPTLAACHQQTIAVSLPLLHPFTGKHLLFQNYTPTTPMTANRFGIHEPELNSTQIRLLHEHDMLLMPLVGFDARGNRLGMGGGFYDRTLAHVYRLKRRPLLVGIAHDCQQVDTLPVQSWDIPLDCIVTPGQIITLSLNI</sequence>
<dbReference type="EC" id="6.3.3.2" evidence="4"/>
<dbReference type="RefSeq" id="WP_273638962.1">
    <property type="nucleotide sequence ID" value="NZ_JAQQXP010000001.1"/>
</dbReference>
<keyword evidence="2 4" id="KW-0547">Nucleotide-binding</keyword>
<name>A0ABT5L000_9ALTE</name>
<dbReference type="Pfam" id="PF01812">
    <property type="entry name" value="5-FTHF_cyc-lig"/>
    <property type="match status" value="1"/>
</dbReference>
<comment type="caution">
    <text evidence="5">The sequence shown here is derived from an EMBL/GenBank/DDBJ whole genome shotgun (WGS) entry which is preliminary data.</text>
</comment>
<accession>A0ABT5L000</accession>
<dbReference type="EMBL" id="JAQQXP010000001">
    <property type="protein sequence ID" value="MDC8830203.1"/>
    <property type="molecule type" value="Genomic_DNA"/>
</dbReference>
<keyword evidence="4" id="KW-0460">Magnesium</keyword>
<comment type="catalytic activity">
    <reaction evidence="4">
        <text>(6S)-5-formyl-5,6,7,8-tetrahydrofolate + ATP = (6R)-5,10-methenyltetrahydrofolate + ADP + phosphate</text>
        <dbReference type="Rhea" id="RHEA:10488"/>
        <dbReference type="ChEBI" id="CHEBI:30616"/>
        <dbReference type="ChEBI" id="CHEBI:43474"/>
        <dbReference type="ChEBI" id="CHEBI:57455"/>
        <dbReference type="ChEBI" id="CHEBI:57457"/>
        <dbReference type="ChEBI" id="CHEBI:456216"/>
        <dbReference type="EC" id="6.3.3.2"/>
    </reaction>
</comment>
<protein>
    <recommendedName>
        <fullName evidence="4">5-formyltetrahydrofolate cyclo-ligase</fullName>
        <ecNumber evidence="4">6.3.3.2</ecNumber>
    </recommendedName>
</protein>
<comment type="cofactor">
    <cofactor evidence="4">
        <name>Mg(2+)</name>
        <dbReference type="ChEBI" id="CHEBI:18420"/>
    </cofactor>
</comment>
<evidence type="ECO:0000256" key="2">
    <source>
        <dbReference type="ARBA" id="ARBA00022741"/>
    </source>
</evidence>
<dbReference type="GO" id="GO:0030272">
    <property type="term" value="F:5-formyltetrahydrofolate cyclo-ligase activity"/>
    <property type="evidence" value="ECO:0007669"/>
    <property type="project" value="UniProtKB-EC"/>
</dbReference>
<proteinExistence type="inferred from homology"/>
<keyword evidence="3 4" id="KW-0067">ATP-binding</keyword>
<evidence type="ECO:0000256" key="1">
    <source>
        <dbReference type="ARBA" id="ARBA00010638"/>
    </source>
</evidence>
<gene>
    <name evidence="5" type="ORF">OIK42_05440</name>
</gene>
<reference evidence="5 6" key="1">
    <citation type="submission" date="2022-10" db="EMBL/GenBank/DDBJ databases">
        <title>Alteromonas sp. chi3 Genome sequencing.</title>
        <authorList>
            <person name="Park S."/>
        </authorList>
    </citation>
    <scope>NUCLEOTIDE SEQUENCE [LARGE SCALE GENOMIC DNA]</scope>
    <source>
        <strain evidence="6">chi3</strain>
    </source>
</reference>
<keyword evidence="4" id="KW-0479">Metal-binding</keyword>
<dbReference type="PANTHER" id="PTHR23407:SF1">
    <property type="entry name" value="5-FORMYLTETRAHYDROFOLATE CYCLO-LIGASE"/>
    <property type="match status" value="1"/>
</dbReference>
<dbReference type="InterPro" id="IPR024185">
    <property type="entry name" value="FTHF_cligase-like_sf"/>
</dbReference>
<evidence type="ECO:0000256" key="4">
    <source>
        <dbReference type="RuleBase" id="RU361279"/>
    </source>
</evidence>
<dbReference type="PIRSF" id="PIRSF006806">
    <property type="entry name" value="FTHF_cligase"/>
    <property type="match status" value="1"/>
</dbReference>
<dbReference type="InterPro" id="IPR002698">
    <property type="entry name" value="FTHF_cligase"/>
</dbReference>
<evidence type="ECO:0000313" key="6">
    <source>
        <dbReference type="Proteomes" id="UP001218788"/>
    </source>
</evidence>
<evidence type="ECO:0000256" key="3">
    <source>
        <dbReference type="ARBA" id="ARBA00022840"/>
    </source>
</evidence>
<dbReference type="PANTHER" id="PTHR23407">
    <property type="entry name" value="ATPASE INHIBITOR/5-FORMYLTETRAHYDROFOLATE CYCLO-LIGASE"/>
    <property type="match status" value="1"/>
</dbReference>
<dbReference type="SUPFAM" id="SSF100950">
    <property type="entry name" value="NagB/RpiA/CoA transferase-like"/>
    <property type="match status" value="1"/>
</dbReference>
<comment type="similarity">
    <text evidence="1 4">Belongs to the 5-formyltetrahydrofolate cyclo-ligase family.</text>
</comment>
<dbReference type="Gene3D" id="3.40.50.10420">
    <property type="entry name" value="NagB/RpiA/CoA transferase-like"/>
    <property type="match status" value="1"/>
</dbReference>
<dbReference type="NCBIfam" id="TIGR02727">
    <property type="entry name" value="MTHFS_bact"/>
    <property type="match status" value="1"/>
</dbReference>
<dbReference type="Proteomes" id="UP001218788">
    <property type="component" value="Unassembled WGS sequence"/>
</dbReference>
<organism evidence="5 6">
    <name type="scientific">Alteromonas gilva</name>
    <dbReference type="NCBI Taxonomy" id="2987522"/>
    <lineage>
        <taxon>Bacteria</taxon>
        <taxon>Pseudomonadati</taxon>
        <taxon>Pseudomonadota</taxon>
        <taxon>Gammaproteobacteria</taxon>
        <taxon>Alteromonadales</taxon>
        <taxon>Alteromonadaceae</taxon>
        <taxon>Alteromonas/Salinimonas group</taxon>
        <taxon>Alteromonas</taxon>
    </lineage>
</organism>
<keyword evidence="5" id="KW-0436">Ligase</keyword>
<keyword evidence="6" id="KW-1185">Reference proteome</keyword>
<evidence type="ECO:0000313" key="5">
    <source>
        <dbReference type="EMBL" id="MDC8830203.1"/>
    </source>
</evidence>
<dbReference type="InterPro" id="IPR037171">
    <property type="entry name" value="NagB/RpiA_transferase-like"/>
</dbReference>